<comment type="caution">
    <text evidence="1">The sequence shown here is derived from an EMBL/GenBank/DDBJ whole genome shotgun (WGS) entry which is preliminary data.</text>
</comment>
<sequence length="49" mass="5280">MSEFEGLFVGLVHEEASAGDTTFCSLLTLLGRRLPAISYQALASVGEEY</sequence>
<evidence type="ECO:0000313" key="1">
    <source>
        <dbReference type="EMBL" id="ESW39513.1"/>
    </source>
</evidence>
<dbReference type="EMBL" id="AXUP01000144">
    <property type="protein sequence ID" value="ESW39513.1"/>
    <property type="molecule type" value="Genomic_DNA"/>
</dbReference>
<protein>
    <submittedName>
        <fullName evidence="1">Uncharacterized protein</fullName>
    </submittedName>
</protein>
<organism evidence="1 2">
    <name type="scientific">Pseudomonas taiwanensis SJ9</name>
    <dbReference type="NCBI Taxonomy" id="1388762"/>
    <lineage>
        <taxon>Bacteria</taxon>
        <taxon>Pseudomonadati</taxon>
        <taxon>Pseudomonadota</taxon>
        <taxon>Gammaproteobacteria</taxon>
        <taxon>Pseudomonadales</taxon>
        <taxon>Pseudomonadaceae</taxon>
        <taxon>Pseudomonas</taxon>
    </lineage>
</organism>
<proteinExistence type="predicted"/>
<name>V7DCS0_9PSED</name>
<evidence type="ECO:0000313" key="2">
    <source>
        <dbReference type="Proteomes" id="UP000018511"/>
    </source>
</evidence>
<accession>V7DCS0</accession>
<dbReference type="RefSeq" id="WP_023661487.1">
    <property type="nucleotide sequence ID" value="NZ_AXUP01000144.1"/>
</dbReference>
<dbReference type="AlphaFoldDB" id="V7DCS0"/>
<dbReference type="Proteomes" id="UP000018511">
    <property type="component" value="Unassembled WGS sequence"/>
</dbReference>
<gene>
    <name evidence="1" type="ORF">O164_11655</name>
</gene>
<dbReference type="PATRIC" id="fig|1388762.3.peg.2338"/>
<reference evidence="1 2" key="1">
    <citation type="submission" date="2013-10" db="EMBL/GenBank/DDBJ databases">
        <title>Whole Genome Shotgun Sequence of Pseudomonas taiwanensis SJ9.</title>
        <authorList>
            <person name="Hong S.-J."/>
            <person name="Shin J.-H."/>
        </authorList>
    </citation>
    <scope>NUCLEOTIDE SEQUENCE [LARGE SCALE GENOMIC DNA]</scope>
    <source>
        <strain evidence="1 2">SJ9</strain>
    </source>
</reference>